<dbReference type="EMBL" id="CP071250">
    <property type="protein sequence ID" value="UUF08874.1"/>
    <property type="molecule type" value="Genomic_DNA"/>
</dbReference>
<evidence type="ECO:0000256" key="4">
    <source>
        <dbReference type="ARBA" id="ARBA00022722"/>
    </source>
</evidence>
<gene>
    <name evidence="14" type="ORF">J0J70_02375</name>
</gene>
<dbReference type="InterPro" id="IPR014001">
    <property type="entry name" value="Helicase_ATP-bd"/>
</dbReference>
<dbReference type="EC" id="3.1.21.3" evidence="11"/>
<protein>
    <recommendedName>
        <fullName evidence="11">Type I restriction enzyme endonuclease subunit</fullName>
        <shortName evidence="11">R protein</shortName>
        <ecNumber evidence="11">3.1.21.3</ecNumber>
    </recommendedName>
    <alternativeName>
        <fullName evidence="11">Type-1 restriction enzyme R protein</fullName>
    </alternativeName>
</protein>
<evidence type="ECO:0000256" key="11">
    <source>
        <dbReference type="RuleBase" id="RU364115"/>
    </source>
</evidence>
<dbReference type="Pfam" id="PF22679">
    <property type="entry name" value="T1R_D3-like"/>
    <property type="match status" value="1"/>
</dbReference>
<dbReference type="InterPro" id="IPR051268">
    <property type="entry name" value="Type-I_R_enzyme_R_subunit"/>
</dbReference>
<evidence type="ECO:0000256" key="8">
    <source>
        <dbReference type="ARBA" id="ARBA00022801"/>
    </source>
</evidence>
<keyword evidence="4" id="KW-0540">Nuclease</keyword>
<keyword evidence="10 11" id="KW-0238">DNA-binding</keyword>
<dbReference type="InterPro" id="IPR027417">
    <property type="entry name" value="P-loop_NTPase"/>
</dbReference>
<comment type="subunit">
    <text evidence="3 11">The type I restriction/modification system is composed of three polypeptides R, M and S.</text>
</comment>
<feature type="coiled-coil region" evidence="12">
    <location>
        <begin position="838"/>
        <end position="872"/>
    </location>
</feature>
<comment type="catalytic activity">
    <reaction evidence="1 11">
        <text>Endonucleolytic cleavage of DNA to give random double-stranded fragments with terminal 5'-phosphates, ATP is simultaneously hydrolyzed.</text>
        <dbReference type="EC" id="3.1.21.3"/>
    </reaction>
</comment>
<dbReference type="CDD" id="cd18800">
    <property type="entry name" value="SF2_C_EcoR124I-like"/>
    <property type="match status" value="1"/>
</dbReference>
<dbReference type="InterPro" id="IPR004473">
    <property type="entry name" value="Restrct_endonuc_typeI_HsdR"/>
</dbReference>
<dbReference type="NCBIfam" id="TIGR00348">
    <property type="entry name" value="hsdR"/>
    <property type="match status" value="1"/>
</dbReference>
<dbReference type="GO" id="GO:0009307">
    <property type="term" value="P:DNA restriction-modification system"/>
    <property type="evidence" value="ECO:0007669"/>
    <property type="project" value="UniProtKB-KW"/>
</dbReference>
<keyword evidence="6 11" id="KW-0680">Restriction system</keyword>
<dbReference type="Gene3D" id="3.90.1570.50">
    <property type="match status" value="1"/>
</dbReference>
<comment type="similarity">
    <text evidence="2 11">Belongs to the HsdR family.</text>
</comment>
<evidence type="ECO:0000256" key="2">
    <source>
        <dbReference type="ARBA" id="ARBA00008598"/>
    </source>
</evidence>
<evidence type="ECO:0000313" key="14">
    <source>
        <dbReference type="EMBL" id="UUF08874.1"/>
    </source>
</evidence>
<dbReference type="PANTHER" id="PTHR30195:SF15">
    <property type="entry name" value="TYPE I RESTRICTION ENZYME HINDI ENDONUCLEASE SUBUNIT"/>
    <property type="match status" value="1"/>
</dbReference>
<keyword evidence="7 14" id="KW-0255">Endonuclease</keyword>
<dbReference type="Gene3D" id="3.40.50.300">
    <property type="entry name" value="P-loop containing nucleotide triphosphate hydrolases"/>
    <property type="match status" value="2"/>
</dbReference>
<keyword evidence="12" id="KW-0175">Coiled coil</keyword>
<keyword evidence="5 11" id="KW-0547">Nucleotide-binding</keyword>
<reference evidence="14" key="1">
    <citation type="submission" date="2021-03" db="EMBL/GenBank/DDBJ databases">
        <title>Comparative Genomics and Metabolomics in the genus Turicibacter.</title>
        <authorList>
            <person name="Maki J."/>
            <person name="Looft T."/>
        </authorList>
    </citation>
    <scope>NUCLEOTIDE SEQUENCE</scope>
    <source>
        <strain evidence="14">ISU324</strain>
    </source>
</reference>
<evidence type="ECO:0000256" key="12">
    <source>
        <dbReference type="SAM" id="Coils"/>
    </source>
</evidence>
<dbReference type="Pfam" id="PF11867">
    <property type="entry name" value="T1RH-like_C"/>
    <property type="match status" value="1"/>
</dbReference>
<sequence length="976" mass="112483">MSHEAWNEKELVENRLIEQLVELGYTHVIGSDLVNERLDSDVLLKQRLESAIIRLNPWINESNVAQVIRKVSHISATSLMEANQEFYSYLVNMISVQQDLGKGKKYQTVKLIDFDDIEANEFLVVEQLTIKTAKATIRPDLVLYVNGLPLVVIECKSPMLNPDEQMGQAIHQMLRYQKDMETLFYYNQLCIAASWYQAKVGTIGARPQHYSAWKDPYPYPLEEEMEPQQILTLGMLSRPNLLDLIQTFIVFEGEGQKIIKKVARYQQFRAVNKAIDRIKNAKYDTERGGVIWATQGSGKSISMVFLAVKLRRLKQLENPTIVVVTDRKDLDDQITATFRRCGFPNPKQATSVSDLRQLLNGAVGETVMTLVHKFQTSEEEKSFPLLSEASNIIVMVDEAHRTQYGTLSVNMRTALPNAIYLGFTGTPIDKDDKHTTKTFGTYIDTYTIEEAVKDGATVPIFYESRLPDVQIQGGSLEEMFNMVTRELDDEARERTKKKYVNDQLIVATPKRIQHIAMDIVKHYEEYIKPNGFKAQVVAINRRAAVMYKEYIDQFTNLESAVVFSTSAKDKDNELIWKYRLEEEQEKEIIKRFKDPNDPLSFIIVVDKLLTGFDAPIEQVMYLDKPIKEHNLLQAIARTNRTYDKKTYGLLVDYFGVSRFLDEALEKFSNTDVEGALSDIDSVIPRLQMHHQAVLNVFHTVGLDDFDACVKVLEPEDTRQIFEEKFKRFVKDMDMVMPNPKANPYISDLKKFGKIRQAAKNLYRAEGMDISDYGEKVRKVVEDFLVVNHIEVLHDPINLMSDYFNERLEAAKTPETKAAEMEHALKHEIRVKLGSDPIYQTLMERLEELIRRRREHQLQIAEYMEELGSLIKQASQVGKQTKGSLDAKQMPFYRFLEQDEAIEALVEDKKLIEQLTINVTKVIEEYAQIVEWTKKEDTKREMRLAIRREINDTLNARGPFKKTVQGLAELAEVHYGN</sequence>
<evidence type="ECO:0000313" key="15">
    <source>
        <dbReference type="Proteomes" id="UP001058072"/>
    </source>
</evidence>
<accession>A0A9Q9CLW4</accession>
<evidence type="ECO:0000259" key="13">
    <source>
        <dbReference type="PROSITE" id="PS51192"/>
    </source>
</evidence>
<comment type="function">
    <text evidence="11">Subunit R is required for both nuclease and ATPase activities, but not for modification.</text>
</comment>
<dbReference type="GO" id="GO:0003677">
    <property type="term" value="F:DNA binding"/>
    <property type="evidence" value="ECO:0007669"/>
    <property type="project" value="UniProtKB-KW"/>
</dbReference>
<dbReference type="InterPro" id="IPR040980">
    <property type="entry name" value="SWI2_SNF2"/>
</dbReference>
<dbReference type="SMART" id="SM00487">
    <property type="entry name" value="DEXDc"/>
    <property type="match status" value="1"/>
</dbReference>
<dbReference type="CDD" id="cd22332">
    <property type="entry name" value="HsdR_N"/>
    <property type="match status" value="1"/>
</dbReference>
<dbReference type="PANTHER" id="PTHR30195">
    <property type="entry name" value="TYPE I SITE-SPECIFIC DEOXYRIBONUCLEASE PROTEIN SUBUNIT M AND R"/>
    <property type="match status" value="1"/>
</dbReference>
<proteinExistence type="inferred from homology"/>
<dbReference type="PROSITE" id="PS51192">
    <property type="entry name" value="HELICASE_ATP_BIND_1"/>
    <property type="match status" value="1"/>
</dbReference>
<dbReference type="Proteomes" id="UP001058072">
    <property type="component" value="Chromosome"/>
</dbReference>
<feature type="domain" description="Helicase ATP-binding" evidence="13">
    <location>
        <begin position="280"/>
        <end position="445"/>
    </location>
</feature>
<dbReference type="InterPro" id="IPR007409">
    <property type="entry name" value="Restrct_endonuc_type1_HsdR_N"/>
</dbReference>
<keyword evidence="8 11" id="KW-0378">Hydrolase</keyword>
<dbReference type="REBASE" id="647745">
    <property type="entry name" value="Tbi324ORF2385P"/>
</dbReference>
<evidence type="ECO:0000256" key="3">
    <source>
        <dbReference type="ARBA" id="ARBA00011296"/>
    </source>
</evidence>
<dbReference type="InterPro" id="IPR021810">
    <property type="entry name" value="T1RH-like_C"/>
</dbReference>
<evidence type="ECO:0000256" key="5">
    <source>
        <dbReference type="ARBA" id="ARBA00022741"/>
    </source>
</evidence>
<keyword evidence="9 11" id="KW-0067">ATP-binding</keyword>
<dbReference type="Pfam" id="PF18766">
    <property type="entry name" value="SWI2_SNF2"/>
    <property type="match status" value="1"/>
</dbReference>
<dbReference type="GO" id="GO:0005524">
    <property type="term" value="F:ATP binding"/>
    <property type="evidence" value="ECO:0007669"/>
    <property type="project" value="UniProtKB-KW"/>
</dbReference>
<organism evidence="14 15">
    <name type="scientific">Turicibacter bilis</name>
    <dbReference type="NCBI Taxonomy" id="2735723"/>
    <lineage>
        <taxon>Bacteria</taxon>
        <taxon>Bacillati</taxon>
        <taxon>Bacillota</taxon>
        <taxon>Erysipelotrichia</taxon>
        <taxon>Erysipelotrichales</taxon>
        <taxon>Turicibacteraceae</taxon>
        <taxon>Turicibacter</taxon>
    </lineage>
</organism>
<dbReference type="CDD" id="cd18030">
    <property type="entry name" value="DEXHc_RE_I_HsdR"/>
    <property type="match status" value="1"/>
</dbReference>
<dbReference type="GO" id="GO:0009035">
    <property type="term" value="F:type I site-specific deoxyribonuclease activity"/>
    <property type="evidence" value="ECO:0007669"/>
    <property type="project" value="UniProtKB-EC"/>
</dbReference>
<name>A0A9Q9CLW4_9FIRM</name>
<dbReference type="Pfam" id="PF04313">
    <property type="entry name" value="HSDR_N"/>
    <property type="match status" value="1"/>
</dbReference>
<evidence type="ECO:0000256" key="1">
    <source>
        <dbReference type="ARBA" id="ARBA00000851"/>
    </source>
</evidence>
<evidence type="ECO:0000256" key="10">
    <source>
        <dbReference type="ARBA" id="ARBA00023125"/>
    </source>
</evidence>
<dbReference type="AlphaFoldDB" id="A0A9Q9CLW4"/>
<evidence type="ECO:0000256" key="7">
    <source>
        <dbReference type="ARBA" id="ARBA00022759"/>
    </source>
</evidence>
<evidence type="ECO:0000256" key="9">
    <source>
        <dbReference type="ARBA" id="ARBA00022840"/>
    </source>
</evidence>
<evidence type="ECO:0000256" key="6">
    <source>
        <dbReference type="ARBA" id="ARBA00022747"/>
    </source>
</evidence>
<dbReference type="SUPFAM" id="SSF52540">
    <property type="entry name" value="P-loop containing nucleoside triphosphate hydrolases"/>
    <property type="match status" value="2"/>
</dbReference>
<dbReference type="InterPro" id="IPR055180">
    <property type="entry name" value="HsdR_RecA-like_helicase_dom_2"/>
</dbReference>
<dbReference type="RefSeq" id="WP_212724487.1">
    <property type="nucleotide sequence ID" value="NZ_CP071250.1"/>
</dbReference>